<dbReference type="AlphaFoldDB" id="A0A2Z3HQP4"/>
<name>A0A2Z3HQP4_9CAUL</name>
<proteinExistence type="predicted"/>
<sequence length="134" mass="14596">MAECRFNLRAELDRWPDCADPVQMGQTALSRPSPGQPGSALKYVYAEGDPGLLQVETGRGGPEAWSYYGFRPLASDADGEVIRARIWPVTCPARGCRLKTAKELLAAARASEAQAFTEASEDPGRTAVWVRRAQ</sequence>
<dbReference type="OrthoDB" id="7185784at2"/>
<evidence type="ECO:0000313" key="2">
    <source>
        <dbReference type="Proteomes" id="UP000247763"/>
    </source>
</evidence>
<dbReference type="Proteomes" id="UP000247763">
    <property type="component" value="Chromosome"/>
</dbReference>
<gene>
    <name evidence="1" type="ORF">HYN04_04730</name>
</gene>
<keyword evidence="2" id="KW-1185">Reference proteome</keyword>
<protein>
    <submittedName>
        <fullName evidence="1">Uncharacterized protein</fullName>
    </submittedName>
</protein>
<evidence type="ECO:0000313" key="1">
    <source>
        <dbReference type="EMBL" id="AWM77125.1"/>
    </source>
</evidence>
<reference evidence="2" key="1">
    <citation type="submission" date="2018-05" db="EMBL/GenBank/DDBJ databases">
        <title>Genome sequencing of Phenylobacterium sp. HYN0004.</title>
        <authorList>
            <person name="Yi H."/>
            <person name="Baek C."/>
        </authorList>
    </citation>
    <scope>NUCLEOTIDE SEQUENCE [LARGE SCALE GENOMIC DNA]</scope>
    <source>
        <strain evidence="2">HYN0004</strain>
    </source>
</reference>
<accession>A0A2Z3HQP4</accession>
<organism evidence="1 2">
    <name type="scientific">Phenylobacterium parvum</name>
    <dbReference type="NCBI Taxonomy" id="2201350"/>
    <lineage>
        <taxon>Bacteria</taxon>
        <taxon>Pseudomonadati</taxon>
        <taxon>Pseudomonadota</taxon>
        <taxon>Alphaproteobacteria</taxon>
        <taxon>Caulobacterales</taxon>
        <taxon>Caulobacteraceae</taxon>
        <taxon>Phenylobacterium</taxon>
    </lineage>
</organism>
<dbReference type="KEGG" id="phb:HYN04_04730"/>
<dbReference type="EMBL" id="CP029479">
    <property type="protein sequence ID" value="AWM77125.1"/>
    <property type="molecule type" value="Genomic_DNA"/>
</dbReference>